<sequence length="205" mass="24801">MATTPPPLLPETVYHVYNHANGSENLFRCDENYYYFLRKYAEYIYPIADTYAYCLMPNHFHIMIRIRSEEEIVAFLKERNIDLTGFQNLSGLISQQFSHFFNAYTKAYNKLYERRGSLFERPFKRKAITDDQYFTQLIAYIYLNPVKHGFCKDLLDWQHSSIHSYLSQKPSKINRTYLEEWFGNREQILKFHQEIFMEKFLFDDL</sequence>
<dbReference type="RefSeq" id="WP_101359222.1">
    <property type="nucleotide sequence ID" value="NZ_NKXO01000031.1"/>
</dbReference>
<reference evidence="2 3" key="1">
    <citation type="submission" date="2017-06" db="EMBL/GenBank/DDBJ databases">
        <title>Raineya orbicola gen. nov., sp. nov. a slightly thermophilic bacterium of the phylum Bacteroidetes and the description of Raineyaceae fam. nov.</title>
        <authorList>
            <person name="Albuquerque L."/>
            <person name="Polonia A.R.M."/>
            <person name="Barroso C."/>
            <person name="Froufe H.J.C."/>
            <person name="Lage O."/>
            <person name="Lobo-Da-Cunha A."/>
            <person name="Egas C."/>
            <person name="Da Costa M.S."/>
        </authorList>
    </citation>
    <scope>NUCLEOTIDE SEQUENCE [LARGE SCALE GENOMIC DNA]</scope>
    <source>
        <strain evidence="2 3">SPSPC-11</strain>
    </source>
</reference>
<keyword evidence="3" id="KW-1185">Reference proteome</keyword>
<dbReference type="SMART" id="SM01321">
    <property type="entry name" value="Y1_Tnp"/>
    <property type="match status" value="1"/>
</dbReference>
<dbReference type="AlphaFoldDB" id="A0A2N3IBP6"/>
<evidence type="ECO:0000259" key="1">
    <source>
        <dbReference type="SMART" id="SM01321"/>
    </source>
</evidence>
<proteinExistence type="predicted"/>
<protein>
    <recommendedName>
        <fullName evidence="1">Transposase IS200-like domain-containing protein</fullName>
    </recommendedName>
</protein>
<dbReference type="InterPro" id="IPR002686">
    <property type="entry name" value="Transposase_17"/>
</dbReference>
<gene>
    <name evidence="2" type="ORF">Rain11_1958</name>
</gene>
<dbReference type="GO" id="GO:0006313">
    <property type="term" value="P:DNA transposition"/>
    <property type="evidence" value="ECO:0007669"/>
    <property type="project" value="InterPro"/>
</dbReference>
<dbReference type="GO" id="GO:0004803">
    <property type="term" value="F:transposase activity"/>
    <property type="evidence" value="ECO:0007669"/>
    <property type="project" value="InterPro"/>
</dbReference>
<dbReference type="GO" id="GO:0003677">
    <property type="term" value="F:DNA binding"/>
    <property type="evidence" value="ECO:0007669"/>
    <property type="project" value="InterPro"/>
</dbReference>
<feature type="domain" description="Transposase IS200-like" evidence="1">
    <location>
        <begin position="9"/>
        <end position="144"/>
    </location>
</feature>
<dbReference type="PANTHER" id="PTHR34322:SF2">
    <property type="entry name" value="TRANSPOSASE IS200-LIKE DOMAIN-CONTAINING PROTEIN"/>
    <property type="match status" value="1"/>
</dbReference>
<dbReference type="EMBL" id="NKXO01000031">
    <property type="protein sequence ID" value="PKQ67683.1"/>
    <property type="molecule type" value="Genomic_DNA"/>
</dbReference>
<organism evidence="2 3">
    <name type="scientific">Raineya orbicola</name>
    <dbReference type="NCBI Taxonomy" id="2016530"/>
    <lineage>
        <taxon>Bacteria</taxon>
        <taxon>Pseudomonadati</taxon>
        <taxon>Bacteroidota</taxon>
        <taxon>Cytophagia</taxon>
        <taxon>Cytophagales</taxon>
        <taxon>Raineyaceae</taxon>
        <taxon>Raineya</taxon>
    </lineage>
</organism>
<comment type="caution">
    <text evidence="2">The sequence shown here is derived from an EMBL/GenBank/DDBJ whole genome shotgun (WGS) entry which is preliminary data.</text>
</comment>
<dbReference type="InterPro" id="IPR036515">
    <property type="entry name" value="Transposase_17_sf"/>
</dbReference>
<dbReference type="Proteomes" id="UP000233387">
    <property type="component" value="Unassembled WGS sequence"/>
</dbReference>
<dbReference type="PANTHER" id="PTHR34322">
    <property type="entry name" value="TRANSPOSASE, Y1_TNP DOMAIN-CONTAINING"/>
    <property type="match status" value="1"/>
</dbReference>
<evidence type="ECO:0000313" key="3">
    <source>
        <dbReference type="Proteomes" id="UP000233387"/>
    </source>
</evidence>
<evidence type="ECO:0000313" key="2">
    <source>
        <dbReference type="EMBL" id="PKQ67683.1"/>
    </source>
</evidence>
<dbReference type="Gene3D" id="3.30.70.1290">
    <property type="entry name" value="Transposase IS200-like"/>
    <property type="match status" value="1"/>
</dbReference>
<accession>A0A2N3IBP6</accession>
<dbReference type="OrthoDB" id="9788881at2"/>
<name>A0A2N3IBP6_9BACT</name>
<dbReference type="SUPFAM" id="SSF143422">
    <property type="entry name" value="Transposase IS200-like"/>
    <property type="match status" value="1"/>
</dbReference>